<keyword evidence="1" id="KW-0472">Membrane</keyword>
<dbReference type="KEGG" id="pbar:105426865"/>
<keyword evidence="1" id="KW-1133">Transmembrane helix</keyword>
<name>A0A6I9W543_9HYME</name>
<dbReference type="AlphaFoldDB" id="A0A6I9W543"/>
<feature type="transmembrane region" description="Helical" evidence="1">
    <location>
        <begin position="36"/>
        <end position="58"/>
    </location>
</feature>
<organism evidence="2 3">
    <name type="scientific">Pogonomyrmex barbatus</name>
    <name type="common">red harvester ant</name>
    <dbReference type="NCBI Taxonomy" id="144034"/>
    <lineage>
        <taxon>Eukaryota</taxon>
        <taxon>Metazoa</taxon>
        <taxon>Ecdysozoa</taxon>
        <taxon>Arthropoda</taxon>
        <taxon>Hexapoda</taxon>
        <taxon>Insecta</taxon>
        <taxon>Pterygota</taxon>
        <taxon>Neoptera</taxon>
        <taxon>Endopterygota</taxon>
        <taxon>Hymenoptera</taxon>
        <taxon>Apocrita</taxon>
        <taxon>Aculeata</taxon>
        <taxon>Formicoidea</taxon>
        <taxon>Formicidae</taxon>
        <taxon>Myrmicinae</taxon>
        <taxon>Pogonomyrmex</taxon>
    </lineage>
</organism>
<dbReference type="RefSeq" id="XP_011636567.1">
    <property type="nucleotide sequence ID" value="XM_011638265.2"/>
</dbReference>
<dbReference type="OrthoDB" id="6600151at2759"/>
<keyword evidence="1" id="KW-0812">Transmembrane</keyword>
<accession>A0A6I9W543</accession>
<protein>
    <submittedName>
        <fullName evidence="3 4">Uncharacterized protein LOC105426865</fullName>
    </submittedName>
</protein>
<evidence type="ECO:0000256" key="1">
    <source>
        <dbReference type="SAM" id="Phobius"/>
    </source>
</evidence>
<dbReference type="RefSeq" id="XP_011636568.1">
    <property type="nucleotide sequence ID" value="XM_011638266.1"/>
</dbReference>
<keyword evidence="2" id="KW-1185">Reference proteome</keyword>
<proteinExistence type="predicted"/>
<gene>
    <name evidence="3 4" type="primary">LOC105426865</name>
</gene>
<dbReference type="GeneID" id="105426865"/>
<dbReference type="Proteomes" id="UP000504615">
    <property type="component" value="Unplaced"/>
</dbReference>
<sequence length="94" mass="11117">MKVATRWKTAEDLNRLRGTSAWTKIKFFWRKGWTEIPVIMGSMFYFFGGTALAIYAGYSCLTQDLTPKYHKRITIFRPDDPEVLKIRHTSKFDY</sequence>
<evidence type="ECO:0000313" key="2">
    <source>
        <dbReference type="Proteomes" id="UP000504615"/>
    </source>
</evidence>
<evidence type="ECO:0000313" key="3">
    <source>
        <dbReference type="RefSeq" id="XP_011636567.1"/>
    </source>
</evidence>
<reference evidence="3 4" key="1">
    <citation type="submission" date="2025-04" db="UniProtKB">
        <authorList>
            <consortium name="RefSeq"/>
        </authorList>
    </citation>
    <scope>IDENTIFICATION</scope>
</reference>
<evidence type="ECO:0000313" key="4">
    <source>
        <dbReference type="RefSeq" id="XP_011636568.1"/>
    </source>
</evidence>